<accession>A0A8J7HML7</accession>
<keyword evidence="1" id="KW-0732">Signal</keyword>
<organism evidence="2 3">
    <name type="scientific">Amazonocrinis nigriterrae CENA67</name>
    <dbReference type="NCBI Taxonomy" id="2794033"/>
    <lineage>
        <taxon>Bacteria</taxon>
        <taxon>Bacillati</taxon>
        <taxon>Cyanobacteriota</taxon>
        <taxon>Cyanophyceae</taxon>
        <taxon>Nostocales</taxon>
        <taxon>Nostocaceae</taxon>
        <taxon>Amazonocrinis</taxon>
        <taxon>Amazonocrinis nigriterrae</taxon>
    </lineage>
</organism>
<sequence length="614" mass="68151">MILPVTTLALLSTLTVAPVSETTKPSLTSTPAVANILPADTPIVGLINTKGESWAKLNRFQLFKTAFTTASAFLPTTTFSFDYAKDIESWLGDQVVFAFMPKVGSTTATIDSSFLLVAPIKDDTRLQPFLEKLKTDTPQVTVRQYKGITILEMKEPEVPPLQNTLPSLEMKKPEVAPRRNTPPSLELRNRELAPRTKALPSAVRKLKPSSEAELKPNSLTRKRSFAIATFPGYVVAGITAQPIEQLIDASQANNTLAQNPQFQQTFQQSKSDNVLFTIYENLANFVPLINDIYKDPSLSIPIFGDNKIDLEELKEYASVDGFVSLQPEGLRLQINAQRPVIKSKQNKDNTKKAETILDRMPGATYSAFTGRNLNLQWQQLAKGFSSEPQLKDYLEKFRDFFRSSTGLDFDKDILGWMDGDYGFFSFPTKGGLFKFVSPDFNLGIGLAVQTTNRAAADTTLNKLNEFIQSFLAGGVVVNTHDIKGQSVTSWDIGGDSSQSLLAYSWVNDNTVVVTTGFGAIADLVPQPYILLPTTYNFKNATNSLPYPNHGYFYVNMGSFLSWVYGFMPSVFNNEYFQPYKQVLGSVYSISATTSTTTEREQFDILLVLAPTRNK</sequence>
<reference evidence="2 3" key="1">
    <citation type="journal article" date="2021" name="Int. J. Syst. Evol. Microbiol.">
        <title>Amazonocrinis nigriterrae gen. nov., sp. nov., Atlanticothrix silvestris gen. nov., sp. nov. and Dendronalium phyllosphericum gen. nov., sp. nov., nostocacean cyanobacteria from Brazilian environments.</title>
        <authorList>
            <person name="Alvarenga D.O."/>
            <person name="Andreote A.P.D."/>
            <person name="Branco L.H.Z."/>
            <person name="Delbaje E."/>
            <person name="Cruz R.B."/>
            <person name="Varani A.M."/>
            <person name="Fiore M.F."/>
        </authorList>
    </citation>
    <scope>NUCLEOTIDE SEQUENCE [LARGE SCALE GENOMIC DNA]</scope>
    <source>
        <strain evidence="2 3">CENA67</strain>
    </source>
</reference>
<gene>
    <name evidence="2" type="ORF">I8748_03365</name>
</gene>
<proteinExistence type="predicted"/>
<evidence type="ECO:0000256" key="1">
    <source>
        <dbReference type="SAM" id="SignalP"/>
    </source>
</evidence>
<feature type="signal peptide" evidence="1">
    <location>
        <begin position="1"/>
        <end position="17"/>
    </location>
</feature>
<evidence type="ECO:0000313" key="3">
    <source>
        <dbReference type="Proteomes" id="UP000632766"/>
    </source>
</evidence>
<name>A0A8J7HML7_9NOST</name>
<protein>
    <submittedName>
        <fullName evidence="2">DUF3352 domain-containing protein</fullName>
    </submittedName>
</protein>
<dbReference type="AlphaFoldDB" id="A0A8J7HML7"/>
<dbReference type="Proteomes" id="UP000632766">
    <property type="component" value="Unassembled WGS sequence"/>
</dbReference>
<dbReference type="InterPro" id="IPR021787">
    <property type="entry name" value="DUF3352"/>
</dbReference>
<keyword evidence="3" id="KW-1185">Reference proteome</keyword>
<comment type="caution">
    <text evidence="2">The sequence shown here is derived from an EMBL/GenBank/DDBJ whole genome shotgun (WGS) entry which is preliminary data.</text>
</comment>
<dbReference type="Pfam" id="PF11832">
    <property type="entry name" value="DUF3352"/>
    <property type="match status" value="1"/>
</dbReference>
<dbReference type="EMBL" id="JAECZC010000003">
    <property type="protein sequence ID" value="MBH8561225.1"/>
    <property type="molecule type" value="Genomic_DNA"/>
</dbReference>
<feature type="chain" id="PRO_5035177790" evidence="1">
    <location>
        <begin position="18"/>
        <end position="614"/>
    </location>
</feature>
<evidence type="ECO:0000313" key="2">
    <source>
        <dbReference type="EMBL" id="MBH8561225.1"/>
    </source>
</evidence>